<evidence type="ECO:0000313" key="2">
    <source>
        <dbReference type="EMBL" id="GBP84272.1"/>
    </source>
</evidence>
<reference evidence="2 3" key="1">
    <citation type="journal article" date="2019" name="Commun. Biol.">
        <title>The bagworm genome reveals a unique fibroin gene that provides high tensile strength.</title>
        <authorList>
            <person name="Kono N."/>
            <person name="Nakamura H."/>
            <person name="Ohtoshi R."/>
            <person name="Tomita M."/>
            <person name="Numata K."/>
            <person name="Arakawa K."/>
        </authorList>
    </citation>
    <scope>NUCLEOTIDE SEQUENCE [LARGE SCALE GENOMIC DNA]</scope>
</reference>
<organism evidence="2 3">
    <name type="scientific">Eumeta variegata</name>
    <name type="common">Bagworm moth</name>
    <name type="synonym">Eumeta japonica</name>
    <dbReference type="NCBI Taxonomy" id="151549"/>
    <lineage>
        <taxon>Eukaryota</taxon>
        <taxon>Metazoa</taxon>
        <taxon>Ecdysozoa</taxon>
        <taxon>Arthropoda</taxon>
        <taxon>Hexapoda</taxon>
        <taxon>Insecta</taxon>
        <taxon>Pterygota</taxon>
        <taxon>Neoptera</taxon>
        <taxon>Endopterygota</taxon>
        <taxon>Lepidoptera</taxon>
        <taxon>Glossata</taxon>
        <taxon>Ditrysia</taxon>
        <taxon>Tineoidea</taxon>
        <taxon>Psychidae</taxon>
        <taxon>Oiketicinae</taxon>
        <taxon>Eumeta</taxon>
    </lineage>
</organism>
<sequence>MRQTVMQLVCKGHNRSKTTASLFVGHRAYERDGASGGGACERDGAQPVPEKASDDHAAVFHTELSYVIEETASKRSGRSTSALLNDDNRDDSLDDDDEDGRVQWRPSSIAGNTEQSYTVRE</sequence>
<feature type="region of interest" description="Disordered" evidence="1">
    <location>
        <begin position="31"/>
        <end position="55"/>
    </location>
</feature>
<gene>
    <name evidence="2" type="ORF">EVAR_60216_1</name>
</gene>
<proteinExistence type="predicted"/>
<protein>
    <submittedName>
        <fullName evidence="2">Uncharacterized protein</fullName>
    </submittedName>
</protein>
<dbReference type="AlphaFoldDB" id="A0A4C1ZA99"/>
<name>A0A4C1ZA99_EUMVA</name>
<feature type="compositionally biased region" description="Polar residues" evidence="1">
    <location>
        <begin position="105"/>
        <end position="121"/>
    </location>
</feature>
<accession>A0A4C1ZA99</accession>
<dbReference type="EMBL" id="BGZK01001668">
    <property type="protein sequence ID" value="GBP84272.1"/>
    <property type="molecule type" value="Genomic_DNA"/>
</dbReference>
<evidence type="ECO:0000256" key="1">
    <source>
        <dbReference type="SAM" id="MobiDB-lite"/>
    </source>
</evidence>
<keyword evidence="3" id="KW-1185">Reference proteome</keyword>
<comment type="caution">
    <text evidence="2">The sequence shown here is derived from an EMBL/GenBank/DDBJ whole genome shotgun (WGS) entry which is preliminary data.</text>
</comment>
<dbReference type="Proteomes" id="UP000299102">
    <property type="component" value="Unassembled WGS sequence"/>
</dbReference>
<feature type="region of interest" description="Disordered" evidence="1">
    <location>
        <begin position="72"/>
        <end position="121"/>
    </location>
</feature>
<evidence type="ECO:0000313" key="3">
    <source>
        <dbReference type="Proteomes" id="UP000299102"/>
    </source>
</evidence>